<protein>
    <submittedName>
        <fullName evidence="1">Uncharacterized protein</fullName>
    </submittedName>
</protein>
<organism evidence="1 2">
    <name type="scientific">Paenibacillus typhae</name>
    <dbReference type="NCBI Taxonomy" id="1174501"/>
    <lineage>
        <taxon>Bacteria</taxon>
        <taxon>Bacillati</taxon>
        <taxon>Bacillota</taxon>
        <taxon>Bacilli</taxon>
        <taxon>Bacillales</taxon>
        <taxon>Paenibacillaceae</taxon>
        <taxon>Paenibacillus</taxon>
    </lineage>
</organism>
<evidence type="ECO:0000313" key="2">
    <source>
        <dbReference type="Proteomes" id="UP000199050"/>
    </source>
</evidence>
<keyword evidence="2" id="KW-1185">Reference proteome</keyword>
<sequence>MAWSWNRVYIVPLSIGSVLFGEKTVNKVISKQIETDWTIHADYFEAAVQNEQLKRELSSLR</sequence>
<evidence type="ECO:0000313" key="1">
    <source>
        <dbReference type="EMBL" id="SDJ05551.1"/>
    </source>
</evidence>
<name>A0A1G8QLQ8_9BACL</name>
<gene>
    <name evidence="1" type="ORF">SAMN05216192_11161</name>
</gene>
<proteinExistence type="predicted"/>
<reference evidence="2" key="1">
    <citation type="submission" date="2016-10" db="EMBL/GenBank/DDBJ databases">
        <authorList>
            <person name="Varghese N."/>
            <person name="Submissions S."/>
        </authorList>
    </citation>
    <scope>NUCLEOTIDE SEQUENCE [LARGE SCALE GENOMIC DNA]</scope>
    <source>
        <strain evidence="2">CGMCC 1.11012</strain>
    </source>
</reference>
<dbReference type="EMBL" id="FNDX01000011">
    <property type="protein sequence ID" value="SDJ05551.1"/>
    <property type="molecule type" value="Genomic_DNA"/>
</dbReference>
<dbReference type="Proteomes" id="UP000199050">
    <property type="component" value="Unassembled WGS sequence"/>
</dbReference>
<accession>A0A1G8QLQ8</accession>
<dbReference type="AlphaFoldDB" id="A0A1G8QLQ8"/>
<dbReference type="OrthoDB" id="2627291at2"/>
<dbReference type="RefSeq" id="WP_054940736.1">
    <property type="nucleotide sequence ID" value="NZ_CBCSKY010000009.1"/>
</dbReference>